<feature type="compositionally biased region" description="Polar residues" evidence="1">
    <location>
        <begin position="155"/>
        <end position="175"/>
    </location>
</feature>
<feature type="compositionally biased region" description="Low complexity" evidence="1">
    <location>
        <begin position="45"/>
        <end position="56"/>
    </location>
</feature>
<comment type="caution">
    <text evidence="3">The sequence shown here is derived from an EMBL/GenBank/DDBJ whole genome shotgun (WGS) entry which is preliminary data.</text>
</comment>
<feature type="domain" description="DNA/RNA-binding" evidence="2">
    <location>
        <begin position="412"/>
        <end position="516"/>
    </location>
</feature>
<dbReference type="InterPro" id="IPR045153">
    <property type="entry name" value="Est1/Ebs1-like"/>
</dbReference>
<evidence type="ECO:0000259" key="2">
    <source>
        <dbReference type="Pfam" id="PF10373"/>
    </source>
</evidence>
<dbReference type="VEuPathDB" id="FungiDB:BO70DRAFT_354627"/>
<dbReference type="GO" id="GO:0005697">
    <property type="term" value="C:telomerase holoenzyme complex"/>
    <property type="evidence" value="ECO:0007669"/>
    <property type="project" value="TreeGrafter"/>
</dbReference>
<feature type="compositionally biased region" description="Polar residues" evidence="1">
    <location>
        <begin position="91"/>
        <end position="102"/>
    </location>
</feature>
<dbReference type="STRING" id="1448321.A0A317VML7"/>
<dbReference type="FunFam" id="1.25.40.10:FF:000202">
    <property type="entry name" value="Unplaced genomic scaffold supercont1.7, whole genome shotgun sequence"/>
    <property type="match status" value="1"/>
</dbReference>
<dbReference type="RefSeq" id="XP_025397290.1">
    <property type="nucleotide sequence ID" value="XM_025541876.1"/>
</dbReference>
<dbReference type="Gene3D" id="1.25.40.10">
    <property type="entry name" value="Tetratricopeptide repeat domain"/>
    <property type="match status" value="1"/>
</dbReference>
<evidence type="ECO:0000256" key="1">
    <source>
        <dbReference type="SAM" id="MobiDB-lite"/>
    </source>
</evidence>
<accession>A0A317VML7</accession>
<feature type="compositionally biased region" description="Basic and acidic residues" evidence="1">
    <location>
        <begin position="1"/>
        <end position="22"/>
    </location>
</feature>
<reference evidence="3 4" key="1">
    <citation type="submission" date="2016-12" db="EMBL/GenBank/DDBJ databases">
        <title>The genomes of Aspergillus section Nigri reveals drivers in fungal speciation.</title>
        <authorList>
            <consortium name="DOE Joint Genome Institute"/>
            <person name="Vesth T.C."/>
            <person name="Nybo J."/>
            <person name="Theobald S."/>
            <person name="Brandl J."/>
            <person name="Frisvad J.C."/>
            <person name="Nielsen K.F."/>
            <person name="Lyhne E.K."/>
            <person name="Kogle M.E."/>
            <person name="Kuo A."/>
            <person name="Riley R."/>
            <person name="Clum A."/>
            <person name="Nolan M."/>
            <person name="Lipzen A."/>
            <person name="Salamov A."/>
            <person name="Henrissat B."/>
            <person name="Wiebenga A."/>
            <person name="De Vries R.P."/>
            <person name="Grigoriev I.V."/>
            <person name="Mortensen U.H."/>
            <person name="Andersen M.R."/>
            <person name="Baker S.E."/>
        </authorList>
    </citation>
    <scope>NUCLEOTIDE SEQUENCE [LARGE SCALE GENOMIC DNA]</scope>
    <source>
        <strain evidence="3 4">CBS 117.55</strain>
    </source>
</reference>
<keyword evidence="4" id="KW-1185">Reference proteome</keyword>
<dbReference type="GO" id="GO:0070034">
    <property type="term" value="F:telomerase RNA binding"/>
    <property type="evidence" value="ECO:0007669"/>
    <property type="project" value="TreeGrafter"/>
</dbReference>
<dbReference type="InterPro" id="IPR018834">
    <property type="entry name" value="DNA/RNA-bd_Est1-type"/>
</dbReference>
<dbReference type="InterPro" id="IPR011990">
    <property type="entry name" value="TPR-like_helical_dom_sf"/>
</dbReference>
<protein>
    <recommendedName>
        <fullName evidence="2">DNA/RNA-binding domain-containing protein</fullName>
    </recommendedName>
</protein>
<gene>
    <name evidence="3" type="ORF">BO70DRAFT_354627</name>
</gene>
<dbReference type="PANTHER" id="PTHR15696:SF0">
    <property type="entry name" value="TELOMERASE-BINDING PROTEIN EST1A"/>
    <property type="match status" value="1"/>
</dbReference>
<dbReference type="EMBL" id="MSFL01000022">
    <property type="protein sequence ID" value="PWY75165.1"/>
    <property type="molecule type" value="Genomic_DNA"/>
</dbReference>
<organism evidence="3 4">
    <name type="scientific">Aspergillus heteromorphus CBS 117.55</name>
    <dbReference type="NCBI Taxonomy" id="1448321"/>
    <lineage>
        <taxon>Eukaryota</taxon>
        <taxon>Fungi</taxon>
        <taxon>Dikarya</taxon>
        <taxon>Ascomycota</taxon>
        <taxon>Pezizomycotina</taxon>
        <taxon>Eurotiomycetes</taxon>
        <taxon>Eurotiomycetidae</taxon>
        <taxon>Eurotiales</taxon>
        <taxon>Aspergillaceae</taxon>
        <taxon>Aspergillus</taxon>
        <taxon>Aspergillus subgen. Circumdati</taxon>
    </lineage>
</organism>
<evidence type="ECO:0000313" key="3">
    <source>
        <dbReference type="EMBL" id="PWY75165.1"/>
    </source>
</evidence>
<dbReference type="AlphaFoldDB" id="A0A317VML7"/>
<dbReference type="Proteomes" id="UP000247233">
    <property type="component" value="Unassembled WGS sequence"/>
</dbReference>
<dbReference type="Pfam" id="PF10373">
    <property type="entry name" value="EST1_DNA_bind"/>
    <property type="match status" value="1"/>
</dbReference>
<evidence type="ECO:0000313" key="4">
    <source>
        <dbReference type="Proteomes" id="UP000247233"/>
    </source>
</evidence>
<dbReference type="GO" id="GO:0000184">
    <property type="term" value="P:nuclear-transcribed mRNA catabolic process, nonsense-mediated decay"/>
    <property type="evidence" value="ECO:0007669"/>
    <property type="project" value="TreeGrafter"/>
</dbReference>
<dbReference type="PANTHER" id="PTHR15696">
    <property type="entry name" value="SMG-7 SUPPRESSOR WITH MORPHOLOGICAL EFFECT ON GENITALIA PROTEIN 7"/>
    <property type="match status" value="1"/>
</dbReference>
<name>A0A317VML7_9EURO</name>
<dbReference type="OrthoDB" id="2017974at2759"/>
<dbReference type="GeneID" id="37064113"/>
<dbReference type="GO" id="GO:0042162">
    <property type="term" value="F:telomeric DNA binding"/>
    <property type="evidence" value="ECO:0007669"/>
    <property type="project" value="TreeGrafter"/>
</dbReference>
<sequence>MSDGRGRDPLPYRHRDAEDGAEPHPIPKSPDAKSHSVSHKPPSPIVSGSSSPVGSSATNRALHSASASSSHRRGDSNGVVPDDLVSDDVSGQANERVPSSASKTRRRTWQEQKRRPGTPSTRPSNRAAPMGKASPTHSNSRLPRPSALADDDRANGTNGCPSPRHSQSPLSSPTSDDGPLPLEPSVSDMASLSRLSATSAEGLSYGQECARNCTVLLSSTTGRLIGTEGGIESHGTLVRHMEAYPIVTEEQLINDVRAIYGGIVMVEQRLSEQDGLMAAEPIPAPYDKYQATAYAHHIIIREHSDFFLASRHPIASPPIQSLAENYLMPARMWHYGIHALLELFRNRLPDSLEHMVTFIHFAYSMLTLMIETAATFEDTWFECLGDLSRYRMAIEQSDLRECDLWSGISRYWYTKAADRNPNVGRIQHHLAILARPDVIQQLFYYTKSVISIHPFAGTRESIFLLFNPFLNGPRPIHRLPLVSAFVAAHGCLYTGDSGDRFVEAVDTFSTLLSQSIGRIGPAFRMQGFYICASNAAAMLEYGNANAHLPPEFDESNASPSESLEEVYASAARNWTPTDDLQAVRAAFLAFRDSKSPSPQLFYGSLLSYHCLSMFLEQTGDRNIYAACHVALAFLWCLSLTPRGMNRVEATVPWRKLTIFLNSLFRSYIKPDIAENDKFPISEETTWVAEDFLIRGLAWSRRLYPASFFDDSPSADEGREIEPPSRDVARMYRCIWLGIRLAKFQRWMTYDFEAREFSATPFALELEKIAEEYSPFAKPDDMRPVQPNVNAHET</sequence>
<proteinExistence type="predicted"/>
<feature type="region of interest" description="Disordered" evidence="1">
    <location>
        <begin position="1"/>
        <end position="186"/>
    </location>
</feature>
<feature type="compositionally biased region" description="Low complexity" evidence="1">
    <location>
        <begin position="79"/>
        <end position="90"/>
    </location>
</feature>
<dbReference type="SUPFAM" id="SSF48452">
    <property type="entry name" value="TPR-like"/>
    <property type="match status" value="1"/>
</dbReference>